<comment type="subcellular location">
    <subcellularLocation>
        <location evidence="1">Membrane</location>
        <topology evidence="1">Multi-pass membrane protein</topology>
    </subcellularLocation>
</comment>
<evidence type="ECO:0000256" key="4">
    <source>
        <dbReference type="ARBA" id="ARBA00022989"/>
    </source>
</evidence>
<dbReference type="InterPro" id="IPR003339">
    <property type="entry name" value="ABC/ECF_trnsptr_transmembrane"/>
</dbReference>
<dbReference type="Proteomes" id="UP000192652">
    <property type="component" value="Unassembled WGS sequence"/>
</dbReference>
<evidence type="ECO:0000256" key="6">
    <source>
        <dbReference type="SAM" id="Phobius"/>
    </source>
</evidence>
<protein>
    <recommendedName>
        <fullName evidence="9">Biotin transport system permease protein</fullName>
    </recommendedName>
</protein>
<evidence type="ECO:0000313" key="7">
    <source>
        <dbReference type="EMBL" id="OQP83896.1"/>
    </source>
</evidence>
<evidence type="ECO:0000256" key="5">
    <source>
        <dbReference type="ARBA" id="ARBA00023136"/>
    </source>
</evidence>
<comment type="similarity">
    <text evidence="2">Belongs to the CbiQ family.</text>
</comment>
<keyword evidence="3 6" id="KW-0812">Transmembrane</keyword>
<evidence type="ECO:0000256" key="2">
    <source>
        <dbReference type="ARBA" id="ARBA00008564"/>
    </source>
</evidence>
<gene>
    <name evidence="7" type="ORF">BTR14_21385</name>
</gene>
<proteinExistence type="inferred from homology"/>
<accession>A0ABX3P7N9</accession>
<evidence type="ECO:0008006" key="9">
    <source>
        <dbReference type="Google" id="ProtNLM"/>
    </source>
</evidence>
<dbReference type="Pfam" id="PF02361">
    <property type="entry name" value="CbiQ"/>
    <property type="match status" value="1"/>
</dbReference>
<organism evidence="7 8">
    <name type="scientific">Xaviernesmea rhizosphaerae</name>
    <dbReference type="NCBI Taxonomy" id="1672749"/>
    <lineage>
        <taxon>Bacteria</taxon>
        <taxon>Pseudomonadati</taxon>
        <taxon>Pseudomonadota</taxon>
        <taxon>Alphaproteobacteria</taxon>
        <taxon>Hyphomicrobiales</taxon>
        <taxon>Rhizobiaceae</taxon>
        <taxon>Rhizobium/Agrobacterium group</taxon>
        <taxon>Xaviernesmea</taxon>
    </lineage>
</organism>
<dbReference type="RefSeq" id="WP_081177656.1">
    <property type="nucleotide sequence ID" value="NZ_MSPX01000026.1"/>
</dbReference>
<feature type="transmembrane region" description="Helical" evidence="6">
    <location>
        <begin position="96"/>
        <end position="123"/>
    </location>
</feature>
<keyword evidence="8" id="KW-1185">Reference proteome</keyword>
<keyword evidence="4 6" id="KW-1133">Transmembrane helix</keyword>
<dbReference type="EMBL" id="MSPX01000026">
    <property type="protein sequence ID" value="OQP83896.1"/>
    <property type="molecule type" value="Genomic_DNA"/>
</dbReference>
<comment type="caution">
    <text evidence="7">The sequence shown here is derived from an EMBL/GenBank/DDBJ whole genome shotgun (WGS) entry which is preliminary data.</text>
</comment>
<evidence type="ECO:0000256" key="3">
    <source>
        <dbReference type="ARBA" id="ARBA00022692"/>
    </source>
</evidence>
<name>A0ABX3P7N9_9HYPH</name>
<keyword evidence="5 6" id="KW-0472">Membrane</keyword>
<reference evidence="7 8" key="1">
    <citation type="journal article" date="2017" name="Antonie Van Leeuwenhoek">
        <title>Rhizobium rhizosphaerae sp. nov., a novel species isolated from rice rhizosphere.</title>
        <authorList>
            <person name="Zhao J.J."/>
            <person name="Zhang J."/>
            <person name="Zhang R.J."/>
            <person name="Zhang C.W."/>
            <person name="Yin H.Q."/>
            <person name="Zhang X.X."/>
        </authorList>
    </citation>
    <scope>NUCLEOTIDE SEQUENCE [LARGE SCALE GENOMIC DNA]</scope>
    <source>
        <strain evidence="7 8">RD15</strain>
    </source>
</reference>
<feature type="transmembrane region" description="Helical" evidence="6">
    <location>
        <begin position="66"/>
        <end position="84"/>
    </location>
</feature>
<sequence>MLTSLYVEGDSWMHRLRAGHKLALLLVAGILLSITDSLLVLTLALPFCALPFVMLRLSWRAIRARLGGLMLTILVLTAATAWLQSPEAGLVAFVRVTALVLLAAAVTATTGIAEMMAALTVALRPLERLGLVRAEDVALAVGLVLRFVPEIAQRHQALTAAHRARGITPRWHRTLPALIVLTLKEADDVARAIDARGLRGHKVRKG</sequence>
<evidence type="ECO:0000256" key="1">
    <source>
        <dbReference type="ARBA" id="ARBA00004141"/>
    </source>
</evidence>
<dbReference type="CDD" id="cd16914">
    <property type="entry name" value="EcfT"/>
    <property type="match status" value="1"/>
</dbReference>
<evidence type="ECO:0000313" key="8">
    <source>
        <dbReference type="Proteomes" id="UP000192652"/>
    </source>
</evidence>
<feature type="transmembrane region" description="Helical" evidence="6">
    <location>
        <begin position="22"/>
        <end position="54"/>
    </location>
</feature>